<organism evidence="1 2">
    <name type="scientific">Mythimna loreyi</name>
    <dbReference type="NCBI Taxonomy" id="667449"/>
    <lineage>
        <taxon>Eukaryota</taxon>
        <taxon>Metazoa</taxon>
        <taxon>Ecdysozoa</taxon>
        <taxon>Arthropoda</taxon>
        <taxon>Hexapoda</taxon>
        <taxon>Insecta</taxon>
        <taxon>Pterygota</taxon>
        <taxon>Neoptera</taxon>
        <taxon>Endopterygota</taxon>
        <taxon>Lepidoptera</taxon>
        <taxon>Glossata</taxon>
        <taxon>Ditrysia</taxon>
        <taxon>Noctuoidea</taxon>
        <taxon>Noctuidae</taxon>
        <taxon>Noctuinae</taxon>
        <taxon>Hadenini</taxon>
        <taxon>Mythimna</taxon>
    </lineage>
</organism>
<reference evidence="1" key="1">
    <citation type="submission" date="2023-03" db="EMBL/GenBank/DDBJ databases">
        <title>Chromosome-level genomes of two armyworms, Mythimna separata and Mythimna loreyi, provide insights into the biosynthesis and reception of sex pheromones.</title>
        <authorList>
            <person name="Zhao H."/>
        </authorList>
    </citation>
    <scope>NUCLEOTIDE SEQUENCE</scope>
    <source>
        <strain evidence="1">BeijingLab</strain>
    </source>
</reference>
<accession>A0ACC2R288</accession>
<gene>
    <name evidence="1" type="ORF">PYW08_014545</name>
</gene>
<protein>
    <submittedName>
        <fullName evidence="1">Uncharacterized protein</fullName>
    </submittedName>
</protein>
<name>A0ACC2R288_9NEOP</name>
<sequence>MCRFVVLAVIVASLVSCVPAETESPAAKITTTPNPTNSPSTNSPTRKTCNYTDNPAVKNRRKELMICFKSIVEHRFNRTATLQNSKCTNVTVLVQKLTDYFDDVYKNCGINGTLDYTKFAKLVEFSLGNDLFKTFYKNIDCIKGLESHISNTCVKGKLGYYNITKPENHISWFLKGKLVYDNNTCKNSKKVVDCVAKDLHQCSNTTSAYVMSLFEYARELGNCSQYKETEPIPSPEGNGSTDTWLTTPVIIVLSIGGAVVVGAIITIIVIKTKK</sequence>
<keyword evidence="2" id="KW-1185">Reference proteome</keyword>
<dbReference type="Proteomes" id="UP001231649">
    <property type="component" value="Chromosome 6"/>
</dbReference>
<evidence type="ECO:0000313" key="2">
    <source>
        <dbReference type="Proteomes" id="UP001231649"/>
    </source>
</evidence>
<evidence type="ECO:0000313" key="1">
    <source>
        <dbReference type="EMBL" id="KAJ8731815.1"/>
    </source>
</evidence>
<comment type="caution">
    <text evidence="1">The sequence shown here is derived from an EMBL/GenBank/DDBJ whole genome shotgun (WGS) entry which is preliminary data.</text>
</comment>
<dbReference type="EMBL" id="CM056782">
    <property type="protein sequence ID" value="KAJ8731815.1"/>
    <property type="molecule type" value="Genomic_DNA"/>
</dbReference>
<proteinExistence type="predicted"/>